<protein>
    <submittedName>
        <fullName evidence="3">Uncharacterized protein DUF998</fullName>
    </submittedName>
</protein>
<comment type="caution">
    <text evidence="3">The sequence shown here is derived from an EMBL/GenBank/DDBJ whole genome shotgun (WGS) entry which is preliminary data.</text>
</comment>
<evidence type="ECO:0000313" key="3">
    <source>
        <dbReference type="EMBL" id="RZS68708.1"/>
    </source>
</evidence>
<feature type="region of interest" description="Disordered" evidence="1">
    <location>
        <begin position="357"/>
        <end position="418"/>
    </location>
</feature>
<keyword evidence="2" id="KW-0812">Transmembrane</keyword>
<keyword evidence="2" id="KW-0472">Membrane</keyword>
<reference evidence="3 4" key="1">
    <citation type="submission" date="2019-02" db="EMBL/GenBank/DDBJ databases">
        <title>Genomic Encyclopedia of Type Strains, Phase IV (KMG-IV): sequencing the most valuable type-strain genomes for metagenomic binning, comparative biology and taxonomic classification.</title>
        <authorList>
            <person name="Goeker M."/>
        </authorList>
    </citation>
    <scope>NUCLEOTIDE SEQUENCE [LARGE SCALE GENOMIC DNA]</scope>
    <source>
        <strain evidence="3 4">DSM 43045</strain>
    </source>
</reference>
<name>A0A4Q7MMF8_9MICO</name>
<feature type="transmembrane region" description="Helical" evidence="2">
    <location>
        <begin position="93"/>
        <end position="110"/>
    </location>
</feature>
<dbReference type="InterPro" id="IPR009339">
    <property type="entry name" value="DUF998"/>
</dbReference>
<feature type="transmembrane region" description="Helical" evidence="2">
    <location>
        <begin position="257"/>
        <end position="280"/>
    </location>
</feature>
<dbReference type="Pfam" id="PF06197">
    <property type="entry name" value="DUF998"/>
    <property type="match status" value="1"/>
</dbReference>
<gene>
    <name evidence="3" type="ORF">EV187_1143</name>
</gene>
<feature type="compositionally biased region" description="Low complexity" evidence="1">
    <location>
        <begin position="370"/>
        <end position="379"/>
    </location>
</feature>
<dbReference type="EMBL" id="SGWY01000001">
    <property type="protein sequence ID" value="RZS68708.1"/>
    <property type="molecule type" value="Genomic_DNA"/>
</dbReference>
<sequence length="418" mass="42630">MRRGSALLIAMAVAIVVFHEFTSAFAAGRAHGGGGMDAAPGVAMHAADLVWALPAITAGAAVGAALVVASASRAGIATLAHLGLPGLGRDARARANGLTWGAIAVLGVHFTGEAFDVFPGGHSLAAILLGAGLGLGTFRLHRHAIEHEAYRTFNLIAMLLAVGSLASMSITPTGEWWTHNFSTLGTSDDIAAACFNIAIVVSGAGIAAMSAGLTRAVAEPRFEARRGGLVAMRALIVLIGVSLVGVGLVPIDGATDLHNAAAATAAASFAALCLGVQLWARRMPRSLVAGSYLSIAIEVVAMIAYDGIGVFNLTVFEIVAFTLVFAWLIALVAITHSTPATTDAATGRHLVPARAGARHPVAGAAEHPAARATTRRTPPGRIPSRVPRPTTRTAASHDVRRALRRDGADDPPDAAATA</sequence>
<dbReference type="Proteomes" id="UP000293289">
    <property type="component" value="Unassembled WGS sequence"/>
</dbReference>
<dbReference type="RefSeq" id="WP_130351983.1">
    <property type="nucleotide sequence ID" value="NZ_SGWY01000001.1"/>
</dbReference>
<feature type="transmembrane region" description="Helical" evidence="2">
    <location>
        <begin position="287"/>
        <end position="305"/>
    </location>
</feature>
<keyword evidence="4" id="KW-1185">Reference proteome</keyword>
<accession>A0A4Q7MMF8</accession>
<feature type="transmembrane region" description="Helical" evidence="2">
    <location>
        <begin position="122"/>
        <end position="140"/>
    </location>
</feature>
<evidence type="ECO:0000256" key="1">
    <source>
        <dbReference type="SAM" id="MobiDB-lite"/>
    </source>
</evidence>
<feature type="transmembrane region" description="Helical" evidence="2">
    <location>
        <begin position="152"/>
        <end position="170"/>
    </location>
</feature>
<feature type="transmembrane region" description="Helical" evidence="2">
    <location>
        <begin position="311"/>
        <end position="334"/>
    </location>
</feature>
<feature type="compositionally biased region" description="Basic and acidic residues" evidence="1">
    <location>
        <begin position="395"/>
        <end position="408"/>
    </location>
</feature>
<organism evidence="3 4">
    <name type="scientific">Agromyces ramosus</name>
    <dbReference type="NCBI Taxonomy" id="33879"/>
    <lineage>
        <taxon>Bacteria</taxon>
        <taxon>Bacillati</taxon>
        <taxon>Actinomycetota</taxon>
        <taxon>Actinomycetes</taxon>
        <taxon>Micrococcales</taxon>
        <taxon>Microbacteriaceae</taxon>
        <taxon>Agromyces</taxon>
    </lineage>
</organism>
<evidence type="ECO:0000256" key="2">
    <source>
        <dbReference type="SAM" id="Phobius"/>
    </source>
</evidence>
<dbReference type="AlphaFoldDB" id="A0A4Q7MMF8"/>
<dbReference type="OrthoDB" id="5048128at2"/>
<evidence type="ECO:0000313" key="4">
    <source>
        <dbReference type="Proteomes" id="UP000293289"/>
    </source>
</evidence>
<keyword evidence="2" id="KW-1133">Transmembrane helix</keyword>
<feature type="transmembrane region" description="Helical" evidence="2">
    <location>
        <begin position="50"/>
        <end position="72"/>
    </location>
</feature>
<feature type="transmembrane region" description="Helical" evidence="2">
    <location>
        <begin position="230"/>
        <end position="251"/>
    </location>
</feature>
<proteinExistence type="predicted"/>
<feature type="transmembrane region" description="Helical" evidence="2">
    <location>
        <begin position="190"/>
        <end position="218"/>
    </location>
</feature>